<keyword evidence="3" id="KW-1185">Reference proteome</keyword>
<evidence type="ECO:0000313" key="2">
    <source>
        <dbReference type="EMBL" id="MEY8041321.1"/>
    </source>
</evidence>
<gene>
    <name evidence="2" type="ORF">AB8O55_18110</name>
</gene>
<dbReference type="SUPFAM" id="SSF140453">
    <property type="entry name" value="EsxAB dimer-like"/>
    <property type="match status" value="1"/>
</dbReference>
<organism evidence="2 3">
    <name type="scientific">Saccharopolyspora cebuensis</name>
    <dbReference type="NCBI Taxonomy" id="418759"/>
    <lineage>
        <taxon>Bacteria</taxon>
        <taxon>Bacillati</taxon>
        <taxon>Actinomycetota</taxon>
        <taxon>Actinomycetes</taxon>
        <taxon>Pseudonocardiales</taxon>
        <taxon>Pseudonocardiaceae</taxon>
        <taxon>Saccharopolyspora</taxon>
    </lineage>
</organism>
<dbReference type="InterPro" id="IPR038332">
    <property type="entry name" value="PPE_sf"/>
</dbReference>
<evidence type="ECO:0008006" key="4">
    <source>
        <dbReference type="Google" id="ProtNLM"/>
    </source>
</evidence>
<evidence type="ECO:0000256" key="1">
    <source>
        <dbReference type="SAM" id="MobiDB-lite"/>
    </source>
</evidence>
<reference evidence="2 3" key="1">
    <citation type="submission" date="2024-08" db="EMBL/GenBank/DDBJ databases">
        <title>Genome mining of Saccharopolyspora cebuensis PGLac3 from Nigerian medicinal plant.</title>
        <authorList>
            <person name="Ezeobiora C.E."/>
            <person name="Igbokwe N.H."/>
            <person name="Amin D.H."/>
            <person name="Mendie U.E."/>
        </authorList>
    </citation>
    <scope>NUCLEOTIDE SEQUENCE [LARGE SCALE GENOMIC DNA]</scope>
    <source>
        <strain evidence="2 3">PGLac3</strain>
    </source>
</reference>
<accession>A0ABV4CNE7</accession>
<dbReference type="InterPro" id="IPR036689">
    <property type="entry name" value="ESAT-6-like_sf"/>
</dbReference>
<protein>
    <recommendedName>
        <fullName evidence="4">Excreted virulence factor EspC, type VII ESX diderm</fullName>
    </recommendedName>
</protein>
<name>A0ABV4CNE7_9PSEU</name>
<comment type="caution">
    <text evidence="2">The sequence shown here is derived from an EMBL/GenBank/DDBJ whole genome shotgun (WGS) entry which is preliminary data.</text>
</comment>
<dbReference type="Proteomes" id="UP001564626">
    <property type="component" value="Unassembled WGS sequence"/>
</dbReference>
<feature type="region of interest" description="Disordered" evidence="1">
    <location>
        <begin position="20"/>
        <end position="44"/>
    </location>
</feature>
<feature type="region of interest" description="Disordered" evidence="1">
    <location>
        <begin position="244"/>
        <end position="307"/>
    </location>
</feature>
<feature type="compositionally biased region" description="Low complexity" evidence="1">
    <location>
        <begin position="249"/>
        <end position="261"/>
    </location>
</feature>
<dbReference type="Gene3D" id="1.20.1260.20">
    <property type="entry name" value="PPE superfamily"/>
    <property type="match status" value="1"/>
</dbReference>
<dbReference type="RefSeq" id="WP_345364101.1">
    <property type="nucleotide sequence ID" value="NZ_BAABII010000010.1"/>
</dbReference>
<proteinExistence type="predicted"/>
<evidence type="ECO:0000313" key="3">
    <source>
        <dbReference type="Proteomes" id="UP001564626"/>
    </source>
</evidence>
<sequence length="307" mass="30636">MTAPTTARLVEDLRATTHAVRSGGWRSTDLDGGTGAEATDAAPDPMSALSSAGFGFIVGPVSFLAEPLGQLACNPDAVSTSAQACQDAGRAVTSIADSYRQSTGPGTSGWSGTAASEYLKTGAELVDGITGLGEASQALAESATGAGEVVATTLHQVTTLVNEAVGRIIALLQQALAAAQATFGASVAAAIPQAVQLAAEYGGRIVGAMQHLLASAQGLLQHVGAATKAVGELTGTIARIGERCRQDSGDTSATDTGTTSTRDVPAEAGPECRTAADAEAGPRNATADRRDGAGTDQAEPGTTRQEV</sequence>
<dbReference type="EMBL" id="JBGEHV010000034">
    <property type="protein sequence ID" value="MEY8041321.1"/>
    <property type="molecule type" value="Genomic_DNA"/>
</dbReference>